<evidence type="ECO:0000256" key="2">
    <source>
        <dbReference type="ARBA" id="ARBA00022737"/>
    </source>
</evidence>
<gene>
    <name evidence="3" type="ORF">GAK29_04094</name>
</gene>
<dbReference type="InterPro" id="IPR026906">
    <property type="entry name" value="LRR_5"/>
</dbReference>
<proteinExistence type="predicted"/>
<evidence type="ECO:0000313" key="3">
    <source>
        <dbReference type="EMBL" id="KAF1018866.1"/>
    </source>
</evidence>
<evidence type="ECO:0000313" key="4">
    <source>
        <dbReference type="Proteomes" id="UP000490535"/>
    </source>
</evidence>
<dbReference type="Proteomes" id="UP000490535">
    <property type="component" value="Unassembled WGS sequence"/>
</dbReference>
<dbReference type="GO" id="GO:0005886">
    <property type="term" value="C:plasma membrane"/>
    <property type="evidence" value="ECO:0007669"/>
    <property type="project" value="TreeGrafter"/>
</dbReference>
<accession>A0A833PBC6</accession>
<evidence type="ECO:0000256" key="1">
    <source>
        <dbReference type="ARBA" id="ARBA00022614"/>
    </source>
</evidence>
<comment type="caution">
    <text evidence="3">The sequence shown here is derived from an EMBL/GenBank/DDBJ whole genome shotgun (WGS) entry which is preliminary data.</text>
</comment>
<dbReference type="InterPro" id="IPR001611">
    <property type="entry name" value="Leu-rich_rpt"/>
</dbReference>
<dbReference type="PROSITE" id="PS51450">
    <property type="entry name" value="LRR"/>
    <property type="match status" value="2"/>
</dbReference>
<dbReference type="SMART" id="SM00369">
    <property type="entry name" value="LRR_TYP"/>
    <property type="match status" value="6"/>
</dbReference>
<reference evidence="4" key="1">
    <citation type="journal article" date="2020" name="MBio">
        <title>Horizontal gene transfer to a defensive symbiont with a reduced genome amongst a multipartite beetle microbiome.</title>
        <authorList>
            <person name="Waterworth S.C."/>
            <person name="Florez L.V."/>
            <person name="Rees E.R."/>
            <person name="Hertweck C."/>
            <person name="Kaltenpoth M."/>
            <person name="Kwan J.C."/>
        </authorList>
    </citation>
    <scope>NUCLEOTIDE SEQUENCE [LARGE SCALE GENOMIC DNA]</scope>
</reference>
<keyword evidence="1" id="KW-0433">Leucine-rich repeat</keyword>
<dbReference type="PANTHER" id="PTHR24369">
    <property type="entry name" value="ANTIGEN BSP, PUTATIVE-RELATED"/>
    <property type="match status" value="1"/>
</dbReference>
<dbReference type="EMBL" id="WNDP01000159">
    <property type="protein sequence ID" value="KAF1018866.1"/>
    <property type="molecule type" value="Genomic_DNA"/>
</dbReference>
<name>A0A833PBC6_ACIBZ</name>
<dbReference type="Pfam" id="PF13855">
    <property type="entry name" value="LRR_8"/>
    <property type="match status" value="1"/>
</dbReference>
<dbReference type="PANTHER" id="PTHR24369:SF211">
    <property type="entry name" value="LEUCINE-RICH REPEAT-CONTAINING PROTEIN 15-LIKE"/>
    <property type="match status" value="1"/>
</dbReference>
<organism evidence="3 4">
    <name type="scientific">Acinetobacter bereziniae</name>
    <name type="common">Acinetobacter genomosp. 10</name>
    <dbReference type="NCBI Taxonomy" id="106648"/>
    <lineage>
        <taxon>Bacteria</taxon>
        <taxon>Pseudomonadati</taxon>
        <taxon>Pseudomonadota</taxon>
        <taxon>Gammaproteobacteria</taxon>
        <taxon>Moraxellales</taxon>
        <taxon>Moraxellaceae</taxon>
        <taxon>Acinetobacter</taxon>
    </lineage>
</organism>
<evidence type="ECO:0008006" key="5">
    <source>
        <dbReference type="Google" id="ProtNLM"/>
    </source>
</evidence>
<dbReference type="SUPFAM" id="SSF52058">
    <property type="entry name" value="L domain-like"/>
    <property type="match status" value="1"/>
</dbReference>
<dbReference type="Gene3D" id="3.80.10.10">
    <property type="entry name" value="Ribonuclease Inhibitor"/>
    <property type="match status" value="2"/>
</dbReference>
<dbReference type="Pfam" id="PF13306">
    <property type="entry name" value="LRR_5"/>
    <property type="match status" value="1"/>
</dbReference>
<protein>
    <recommendedName>
        <fullName evidence="5">Leucine-rich repeat domain-containing protein</fullName>
    </recommendedName>
</protein>
<sequence length="306" mass="35760">MFLCVVFFFLINSSQEFDVKVIKSDETIELYRSETKGDGFQVSDLIIQGQNITTLPKGTFRKFLFLKTIDIQATNLTTIEAKAFENLPKLRILNLSLNRLKQIKKYYFENLPITHLYLFGNVIERIQVGSFYNLKSLEVLDLSRNKIQHLDFHMFKGTYYLQQINLSFNKITMLPHQCFFDAFSSVALGEDAYLDLSDNQISYISSKSISGIYILEKLDLKNNLLEQLDPNLFKHFHYLGTLDLENNFLRSLSNNNLEKLERTQEINLLSNPWNCGFVKKYRQWCQRFNKFDTLDVSVVAACNRTN</sequence>
<dbReference type="AlphaFoldDB" id="A0A833PBC6"/>
<dbReference type="InterPro" id="IPR003591">
    <property type="entry name" value="Leu-rich_rpt_typical-subtyp"/>
</dbReference>
<dbReference type="InterPro" id="IPR050541">
    <property type="entry name" value="LRR_TM_domain-containing"/>
</dbReference>
<dbReference type="InterPro" id="IPR032675">
    <property type="entry name" value="LRR_dom_sf"/>
</dbReference>
<keyword evidence="2" id="KW-0677">Repeat</keyword>